<gene>
    <name evidence="1" type="ORF">N47_J00840</name>
</gene>
<sequence>MIFYPDNHINAGQEYYEERYRSRVVQNLKQKVWELWFELVKMRETVATM</sequence>
<dbReference type="AlphaFoldDB" id="E1YEV9"/>
<name>E1YEV9_9BACT</name>
<accession>E1YEV9</accession>
<evidence type="ECO:0000313" key="1">
    <source>
        <dbReference type="EMBL" id="CBX29103.1"/>
    </source>
</evidence>
<proteinExistence type="predicted"/>
<protein>
    <submittedName>
        <fullName evidence="1">Uncharacterized protein</fullName>
    </submittedName>
</protein>
<dbReference type="EMBL" id="FR695872">
    <property type="protein sequence ID" value="CBX29103.1"/>
    <property type="molecule type" value="Genomic_DNA"/>
</dbReference>
<reference evidence="1" key="1">
    <citation type="journal article" date="2011" name="Environ. Microbiol.">
        <title>Genomic insights into the metabolic potential of the polycyclic aromatic hydrocarbon degrading sulfate-reducing Deltaproteobacterium N47.</title>
        <authorList>
            <person name="Bergmann F."/>
            <person name="Selesi D."/>
            <person name="Weinmaier T."/>
            <person name="Tischler P."/>
            <person name="Rattei T."/>
            <person name="Meckenstock R.U."/>
        </authorList>
    </citation>
    <scope>NUCLEOTIDE SEQUENCE</scope>
</reference>
<organism evidence="1">
    <name type="scientific">uncultured Desulfobacterium sp</name>
    <dbReference type="NCBI Taxonomy" id="201089"/>
    <lineage>
        <taxon>Bacteria</taxon>
        <taxon>Pseudomonadati</taxon>
        <taxon>Thermodesulfobacteriota</taxon>
        <taxon>Desulfobacteria</taxon>
        <taxon>Desulfobacterales</taxon>
        <taxon>Desulfobacteriaceae</taxon>
        <taxon>Desulfobacterium</taxon>
        <taxon>environmental samples</taxon>
    </lineage>
</organism>